<organism evidence="1 2">
    <name type="scientific">Frankliniella fusca</name>
    <dbReference type="NCBI Taxonomy" id="407009"/>
    <lineage>
        <taxon>Eukaryota</taxon>
        <taxon>Metazoa</taxon>
        <taxon>Ecdysozoa</taxon>
        <taxon>Arthropoda</taxon>
        <taxon>Hexapoda</taxon>
        <taxon>Insecta</taxon>
        <taxon>Pterygota</taxon>
        <taxon>Neoptera</taxon>
        <taxon>Paraneoptera</taxon>
        <taxon>Thysanoptera</taxon>
        <taxon>Terebrantia</taxon>
        <taxon>Thripoidea</taxon>
        <taxon>Thripidae</taxon>
        <taxon>Frankliniella</taxon>
    </lineage>
</organism>
<feature type="non-terminal residue" evidence="1">
    <location>
        <position position="9"/>
    </location>
</feature>
<reference evidence="1" key="2">
    <citation type="journal article" date="2023" name="BMC Genomics">
        <title>Pest status, molecular evolution, and epigenetic factors derived from the genome assembly of Frankliniella fusca, a thysanopteran phytovirus vector.</title>
        <authorList>
            <person name="Catto M.A."/>
            <person name="Labadie P.E."/>
            <person name="Jacobson A.L."/>
            <person name="Kennedy G.G."/>
            <person name="Srinivasan R."/>
            <person name="Hunt B.G."/>
        </authorList>
    </citation>
    <scope>NUCLEOTIDE SEQUENCE</scope>
    <source>
        <strain evidence="1">PL_HMW_Pooled</strain>
    </source>
</reference>
<reference evidence="1" key="1">
    <citation type="submission" date="2021-07" db="EMBL/GenBank/DDBJ databases">
        <authorList>
            <person name="Catto M.A."/>
            <person name="Jacobson A."/>
            <person name="Kennedy G."/>
            <person name="Labadie P."/>
            <person name="Hunt B.G."/>
            <person name="Srinivasan R."/>
        </authorList>
    </citation>
    <scope>NUCLEOTIDE SEQUENCE</scope>
    <source>
        <strain evidence="1">PL_HMW_Pooled</strain>
        <tissue evidence="1">Head</tissue>
    </source>
</reference>
<keyword evidence="2" id="KW-1185">Reference proteome</keyword>
<dbReference type="Proteomes" id="UP001219518">
    <property type="component" value="Unassembled WGS sequence"/>
</dbReference>
<evidence type="ECO:0000313" key="1">
    <source>
        <dbReference type="EMBL" id="KAK3914210.1"/>
    </source>
</evidence>
<gene>
    <name evidence="1" type="ORF">KUF71_023623</name>
</gene>
<protein>
    <submittedName>
        <fullName evidence="1">TBC1 domain family member whacked</fullName>
    </submittedName>
</protein>
<proteinExistence type="predicted"/>
<comment type="caution">
    <text evidence="1">The sequence shown here is derived from an EMBL/GenBank/DDBJ whole genome shotgun (WGS) entry which is preliminary data.</text>
</comment>
<evidence type="ECO:0000313" key="2">
    <source>
        <dbReference type="Proteomes" id="UP001219518"/>
    </source>
</evidence>
<sequence length="9" mass="1128">MQEIMCTWS</sequence>
<accession>A0AAE1LC99</accession>
<name>A0AAE1LC99_9NEOP</name>
<dbReference type="EMBL" id="JAHWGI010000360">
    <property type="protein sequence ID" value="KAK3914210.1"/>
    <property type="molecule type" value="Genomic_DNA"/>
</dbReference>